<name>O63592_9ECHI</name>
<keyword evidence="5 12" id="KW-0812">Transmembrane</keyword>
<feature type="transmembrane region" description="Helical" evidence="12">
    <location>
        <begin position="49"/>
        <end position="67"/>
    </location>
</feature>
<feature type="transmembrane region" description="Helical" evidence="12">
    <location>
        <begin position="105"/>
        <end position="126"/>
    </location>
</feature>
<comment type="subcellular location">
    <subcellularLocation>
        <location evidence="1">Membrane</location>
        <topology evidence="1">Multi-pass membrane protein</topology>
    </subcellularLocation>
    <subcellularLocation>
        <location evidence="11">Mitochondrion inner membrane</location>
        <topology evidence="11">Multi-pass membrane protein</topology>
    </subcellularLocation>
</comment>
<dbReference type="InterPro" id="IPR035908">
    <property type="entry name" value="F0_ATP_A_sf"/>
</dbReference>
<keyword evidence="4" id="KW-0138">CF(0)</keyword>
<dbReference type="PANTHER" id="PTHR11410:SF0">
    <property type="entry name" value="ATP SYNTHASE SUBUNIT A"/>
    <property type="match status" value="1"/>
</dbReference>
<comment type="similarity">
    <text evidence="2">Belongs to the ATPase A chain family.</text>
</comment>
<organism evidence="13">
    <name type="scientific">Florometra serratissima</name>
    <name type="common">common feather star</name>
    <dbReference type="NCBI Taxonomy" id="73431"/>
    <lineage>
        <taxon>Eukaryota</taxon>
        <taxon>Metazoa</taxon>
        <taxon>Echinodermata</taxon>
        <taxon>Pelmatozoa</taxon>
        <taxon>Crinoidea</taxon>
        <taxon>Articulata</taxon>
        <taxon>Comatulida</taxon>
        <taxon>Antedonidae</taxon>
        <taxon>Florometra</taxon>
    </lineage>
</organism>
<dbReference type="GO" id="GO:0005743">
    <property type="term" value="C:mitochondrial inner membrane"/>
    <property type="evidence" value="ECO:0007669"/>
    <property type="project" value="UniProtKB-SubCell"/>
</dbReference>
<keyword evidence="9 12" id="KW-0472">Membrane</keyword>
<keyword evidence="13" id="KW-0496">Mitochondrion</keyword>
<keyword evidence="10" id="KW-0066">ATP synthesis</keyword>
<accession>O63592</accession>
<keyword evidence="6" id="KW-0375">Hydrogen ion transport</keyword>
<keyword evidence="7 12" id="KW-1133">Transmembrane helix</keyword>
<dbReference type="CTD" id="4508"/>
<evidence type="ECO:0000256" key="5">
    <source>
        <dbReference type="ARBA" id="ARBA00022692"/>
    </source>
</evidence>
<feature type="transmembrane region" description="Helical" evidence="12">
    <location>
        <begin position="73"/>
        <end position="93"/>
    </location>
</feature>
<dbReference type="EMBL" id="AF049132">
    <property type="protein sequence ID" value="AAD05078.1"/>
    <property type="molecule type" value="Genomic_DNA"/>
</dbReference>
<dbReference type="PRINTS" id="PR00123">
    <property type="entry name" value="ATPASEA"/>
</dbReference>
<feature type="transmembrane region" description="Helical" evidence="12">
    <location>
        <begin position="193"/>
        <end position="226"/>
    </location>
</feature>
<geneLocation type="mitochondrion" evidence="13"/>
<evidence type="ECO:0000256" key="9">
    <source>
        <dbReference type="ARBA" id="ARBA00023136"/>
    </source>
</evidence>
<evidence type="ECO:0000256" key="10">
    <source>
        <dbReference type="ARBA" id="ARBA00023310"/>
    </source>
</evidence>
<feature type="transmembrane region" description="Helical" evidence="12">
    <location>
        <begin position="16"/>
        <end position="37"/>
    </location>
</feature>
<dbReference type="RefSeq" id="NP_008387.1">
    <property type="nucleotide sequence ID" value="NC_001878.1"/>
</dbReference>
<dbReference type="InterPro" id="IPR000568">
    <property type="entry name" value="ATP_synth_F0_asu"/>
</dbReference>
<dbReference type="PANTHER" id="PTHR11410">
    <property type="entry name" value="ATP SYNTHASE SUBUNIT A"/>
    <property type="match status" value="1"/>
</dbReference>
<dbReference type="CDD" id="cd00310">
    <property type="entry name" value="ATP-synt_Fo_a_6"/>
    <property type="match status" value="1"/>
</dbReference>
<dbReference type="PROSITE" id="PS00449">
    <property type="entry name" value="ATPASE_A"/>
    <property type="match status" value="1"/>
</dbReference>
<dbReference type="Pfam" id="PF00119">
    <property type="entry name" value="ATP-synt_A"/>
    <property type="match status" value="1"/>
</dbReference>
<dbReference type="GO" id="GO:0046933">
    <property type="term" value="F:proton-transporting ATP synthase activity, rotational mechanism"/>
    <property type="evidence" value="ECO:0007669"/>
    <property type="project" value="TreeGrafter"/>
</dbReference>
<evidence type="ECO:0000256" key="6">
    <source>
        <dbReference type="ARBA" id="ARBA00022781"/>
    </source>
</evidence>
<dbReference type="Gene3D" id="1.20.120.220">
    <property type="entry name" value="ATP synthase, F0 complex, subunit A"/>
    <property type="match status" value="1"/>
</dbReference>
<keyword evidence="3" id="KW-0813">Transport</keyword>
<evidence type="ECO:0000256" key="12">
    <source>
        <dbReference type="SAM" id="Phobius"/>
    </source>
</evidence>
<dbReference type="InterPro" id="IPR045083">
    <property type="entry name" value="ATP_synth_F0_asu_bact/mt"/>
</dbReference>
<evidence type="ECO:0000313" key="13">
    <source>
        <dbReference type="EMBL" id="AAD05078.1"/>
    </source>
</evidence>
<dbReference type="PIR" id="T11121">
    <property type="entry name" value="T11121"/>
</dbReference>
<reference evidence="13" key="1">
    <citation type="journal article" date="2001" name="Mol. Biol. Evol.">
        <title>A novel mitochondrial gene order in the crinoid echinoderm Florometra serratissima.</title>
        <authorList>
            <person name="Scouras A."/>
            <person name="Smith M.J."/>
        </authorList>
    </citation>
    <scope>NUCLEOTIDE SEQUENCE</scope>
</reference>
<dbReference type="GO" id="GO:0045259">
    <property type="term" value="C:proton-transporting ATP synthase complex"/>
    <property type="evidence" value="ECO:0007669"/>
    <property type="project" value="UniProtKB-KW"/>
</dbReference>
<evidence type="ECO:0000256" key="4">
    <source>
        <dbReference type="ARBA" id="ARBA00022547"/>
    </source>
</evidence>
<evidence type="ECO:0000256" key="2">
    <source>
        <dbReference type="ARBA" id="ARBA00006810"/>
    </source>
</evidence>
<proteinExistence type="inferred from homology"/>
<evidence type="ECO:0000256" key="3">
    <source>
        <dbReference type="ARBA" id="ARBA00022448"/>
    </source>
</evidence>
<feature type="transmembrane region" description="Helical" evidence="12">
    <location>
        <begin position="165"/>
        <end position="187"/>
    </location>
</feature>
<dbReference type="SUPFAM" id="SSF81336">
    <property type="entry name" value="F1F0 ATP synthase subunit A"/>
    <property type="match status" value="1"/>
</dbReference>
<dbReference type="NCBIfam" id="TIGR01131">
    <property type="entry name" value="ATP_synt_6_or_A"/>
    <property type="match status" value="1"/>
</dbReference>
<evidence type="ECO:0000256" key="11">
    <source>
        <dbReference type="RuleBase" id="RU004450"/>
    </source>
</evidence>
<feature type="transmembrane region" description="Helical" evidence="12">
    <location>
        <begin position="138"/>
        <end position="156"/>
    </location>
</feature>
<dbReference type="InterPro" id="IPR023011">
    <property type="entry name" value="ATP_synth_F0_asu_AS"/>
</dbReference>
<sequence length="230" mass="26516">MVIFNSIFDQFYPDTFFFFPISILCLLINVFWCFFMISESWLCGRCQVFWLNFIFSSIGLIFANYFSVVQTSWGGLLVTVFVFILSINLLGLLPYNFTSTSHFSITFSLGFPLWLSVNIFGFYSSFNSRLSHLVPQGTPFVLIPLMVWIETLSFFAQPLALGLRLAANLTAGHLLIFLLATTIWSFINTYFIFFPLLIVFFLLFILEIAVAVIQAYVFTALIHFYLQENL</sequence>
<protein>
    <recommendedName>
        <fullName evidence="11">ATP synthase subunit a</fullName>
    </recommendedName>
</protein>
<dbReference type="GeneID" id="808157"/>
<evidence type="ECO:0000256" key="8">
    <source>
        <dbReference type="ARBA" id="ARBA00023065"/>
    </source>
</evidence>
<dbReference type="AlphaFoldDB" id="O63592"/>
<evidence type="ECO:0000256" key="1">
    <source>
        <dbReference type="ARBA" id="ARBA00004141"/>
    </source>
</evidence>
<keyword evidence="8" id="KW-0406">Ion transport</keyword>
<evidence type="ECO:0000256" key="7">
    <source>
        <dbReference type="ARBA" id="ARBA00022989"/>
    </source>
</evidence>